<evidence type="ECO:0000256" key="4">
    <source>
        <dbReference type="ARBA" id="ARBA00022723"/>
    </source>
</evidence>
<protein>
    <submittedName>
        <fullName evidence="11">Zinc protease</fullName>
        <ecNumber evidence="11">3.4.24.-</ecNumber>
    </submittedName>
</protein>
<evidence type="ECO:0000313" key="11">
    <source>
        <dbReference type="EMBL" id="MBB5346333.1"/>
    </source>
</evidence>
<evidence type="ECO:0000259" key="10">
    <source>
        <dbReference type="Pfam" id="PF05193"/>
    </source>
</evidence>
<dbReference type="EMBL" id="JACHEO010000001">
    <property type="protein sequence ID" value="MBB5346333.1"/>
    <property type="molecule type" value="Genomic_DNA"/>
</dbReference>
<dbReference type="PROSITE" id="PS00143">
    <property type="entry name" value="INSULINASE"/>
    <property type="match status" value="1"/>
</dbReference>
<dbReference type="InterPro" id="IPR001431">
    <property type="entry name" value="Pept_M16_Zn_BS"/>
</dbReference>
<dbReference type="RefSeq" id="WP_183347078.1">
    <property type="nucleotide sequence ID" value="NZ_JACHEO010000001.1"/>
</dbReference>
<dbReference type="GO" id="GO:0004222">
    <property type="term" value="F:metalloendopeptidase activity"/>
    <property type="evidence" value="ECO:0007669"/>
    <property type="project" value="InterPro"/>
</dbReference>
<organism evidence="11 12">
    <name type="scientific">Desulfoprunum benzoelyticum</name>
    <dbReference type="NCBI Taxonomy" id="1506996"/>
    <lineage>
        <taxon>Bacteria</taxon>
        <taxon>Pseudomonadati</taxon>
        <taxon>Thermodesulfobacteriota</taxon>
        <taxon>Desulfobulbia</taxon>
        <taxon>Desulfobulbales</taxon>
        <taxon>Desulfobulbaceae</taxon>
        <taxon>Desulfoprunum</taxon>
    </lineage>
</organism>
<dbReference type="InterPro" id="IPR011249">
    <property type="entry name" value="Metalloenz_LuxS/M16"/>
</dbReference>
<feature type="domain" description="Peptidase M16 C-terminal" evidence="10">
    <location>
        <begin position="725"/>
        <end position="881"/>
    </location>
</feature>
<comment type="similarity">
    <text evidence="2 8">Belongs to the peptidase M16 family.</text>
</comment>
<keyword evidence="7" id="KW-0482">Metalloprotease</keyword>
<dbReference type="PANTHER" id="PTHR43690:SF17">
    <property type="entry name" value="PROTEIN YHJJ"/>
    <property type="match status" value="1"/>
</dbReference>
<dbReference type="InterPro" id="IPR011765">
    <property type="entry name" value="Pept_M16_N"/>
</dbReference>
<dbReference type="InterPro" id="IPR050626">
    <property type="entry name" value="Peptidase_M16"/>
</dbReference>
<evidence type="ECO:0000256" key="8">
    <source>
        <dbReference type="RuleBase" id="RU004447"/>
    </source>
</evidence>
<reference evidence="11 12" key="1">
    <citation type="submission" date="2020-08" db="EMBL/GenBank/DDBJ databases">
        <title>Genomic Encyclopedia of Type Strains, Phase IV (KMG-IV): sequencing the most valuable type-strain genomes for metagenomic binning, comparative biology and taxonomic classification.</title>
        <authorList>
            <person name="Goeker M."/>
        </authorList>
    </citation>
    <scope>NUCLEOTIDE SEQUENCE [LARGE SCALE GENOMIC DNA]</scope>
    <source>
        <strain evidence="11 12">DSM 28570</strain>
    </source>
</reference>
<evidence type="ECO:0000259" key="9">
    <source>
        <dbReference type="Pfam" id="PF00675"/>
    </source>
</evidence>
<dbReference type="Gene3D" id="3.30.830.10">
    <property type="entry name" value="Metalloenzyme, LuxS/M16 peptidase-like"/>
    <property type="match status" value="4"/>
</dbReference>
<dbReference type="GO" id="GO:0046872">
    <property type="term" value="F:metal ion binding"/>
    <property type="evidence" value="ECO:0007669"/>
    <property type="project" value="UniProtKB-KW"/>
</dbReference>
<keyword evidence="4" id="KW-0479">Metal-binding</keyword>
<keyword evidence="12" id="KW-1185">Reference proteome</keyword>
<feature type="domain" description="Peptidase M16 N-terminal" evidence="9">
    <location>
        <begin position="69"/>
        <end position="197"/>
    </location>
</feature>
<evidence type="ECO:0000256" key="1">
    <source>
        <dbReference type="ARBA" id="ARBA00001947"/>
    </source>
</evidence>
<evidence type="ECO:0000256" key="2">
    <source>
        <dbReference type="ARBA" id="ARBA00007261"/>
    </source>
</evidence>
<sequence>MHMKLPGYIQRFVFVVVLCTVALLPPFVGPAEARTAAIECLSVGWPSSRSDLQPDPSLVRGTLPNGLRYVLKENKEPRNRVAAYLDIQAGSLHETDEQRGYAHFLEHMLFNGTTNFKPGELVEYFQSIGMSFGGDINARTSFDDTVYHLILPDADRAQLEKGFAVLADYGRGALLLEREVERERGVILSERRARDSAEYRTYVAGSEFALRGTRMPERMPIGVEETLQKADRKLLKQYYDQWYRPENMILVVVGDFRSTEVEPLVQRIFGGLAAAATVPACPDFGSLQHQGVEAFYHYEEELGKSEVSIESLWNTSEKNDSRALQEEELRKHAAALIVRHRLQRLQERPDTPFSQAFYSAGEMFERIGYAVLSAEARTGKWREALRLLEHTLRQALIYGVSEAELDRVKKEIKANLEKSVLTAATRDSKNIANDIIRHLNQNRVFMSPQQELELYGPILAAMDVEAVNDALRASWANDSRLIALTGNTRLDDKTATAEILAAFRQAAQEHLDAAAGTAEISFPYLDKPEGAAPKEVIPFKEIAAERLVFANGVTVNLKRTEFKKNEVLVEIHSGSGRLGEPKPGLALLTEGVVNGSGTGTLSRTELDEVLAGSTVGAKFKVGESSFIWSGKAISKETELLFQLLHTLTVDPGLRPDIFDRVKRDLRQTYQGMERDVDGAMQFRILPFLAGDNPKFGMPPWSVVDKVGIEDIRRWLLPEMVGGPLEISIVGDVERDEVVRLTSTYFGGLPPRQGKGVEADRIDFPVGKMLTATVDSSIDKSILLIAWPTDDFWDIHRNRRLHMLASVLDDRLRKVIREKLGATYSPQVFSSASRVYPHYGMLMVQMVVQPGQEKKVGDEVLRIADDLRRGGVTEEELERAKAPMMTSLKDAVRSNGYWLSSVLTQSTAHPQQLTWPLSILSDFKAVTSADLAALADKYLVNDKAATAWVVPVPGTNGRQ</sequence>
<evidence type="ECO:0000256" key="6">
    <source>
        <dbReference type="ARBA" id="ARBA00022833"/>
    </source>
</evidence>
<dbReference type="SUPFAM" id="SSF63411">
    <property type="entry name" value="LuxS/MPP-like metallohydrolase"/>
    <property type="match status" value="4"/>
</dbReference>
<dbReference type="InterPro" id="IPR007863">
    <property type="entry name" value="Peptidase_M16_C"/>
</dbReference>
<evidence type="ECO:0000313" key="12">
    <source>
        <dbReference type="Proteomes" id="UP000539642"/>
    </source>
</evidence>
<dbReference type="Pfam" id="PF05193">
    <property type="entry name" value="Peptidase_M16_C"/>
    <property type="match status" value="2"/>
</dbReference>
<evidence type="ECO:0000256" key="7">
    <source>
        <dbReference type="ARBA" id="ARBA00023049"/>
    </source>
</evidence>
<accession>A0A840UP52</accession>
<comment type="caution">
    <text evidence="11">The sequence shown here is derived from an EMBL/GenBank/DDBJ whole genome shotgun (WGS) entry which is preliminary data.</text>
</comment>
<keyword evidence="6" id="KW-0862">Zinc</keyword>
<keyword evidence="3 11" id="KW-0645">Protease</keyword>
<dbReference type="AlphaFoldDB" id="A0A840UP52"/>
<proteinExistence type="inferred from homology"/>
<name>A0A840UP52_9BACT</name>
<dbReference type="GO" id="GO:0006508">
    <property type="term" value="P:proteolysis"/>
    <property type="evidence" value="ECO:0007669"/>
    <property type="project" value="UniProtKB-KW"/>
</dbReference>
<feature type="domain" description="Peptidase M16 C-terminal" evidence="10">
    <location>
        <begin position="231"/>
        <end position="410"/>
    </location>
</feature>
<keyword evidence="5 11" id="KW-0378">Hydrolase</keyword>
<dbReference type="Pfam" id="PF00675">
    <property type="entry name" value="Peptidase_M16"/>
    <property type="match status" value="1"/>
</dbReference>
<dbReference type="Proteomes" id="UP000539642">
    <property type="component" value="Unassembled WGS sequence"/>
</dbReference>
<evidence type="ECO:0000256" key="5">
    <source>
        <dbReference type="ARBA" id="ARBA00022801"/>
    </source>
</evidence>
<gene>
    <name evidence="11" type="ORF">HNQ81_000040</name>
</gene>
<dbReference type="EC" id="3.4.24.-" evidence="11"/>
<comment type="cofactor">
    <cofactor evidence="1">
        <name>Zn(2+)</name>
        <dbReference type="ChEBI" id="CHEBI:29105"/>
    </cofactor>
</comment>
<dbReference type="PANTHER" id="PTHR43690">
    <property type="entry name" value="NARDILYSIN"/>
    <property type="match status" value="1"/>
</dbReference>
<evidence type="ECO:0000256" key="3">
    <source>
        <dbReference type="ARBA" id="ARBA00022670"/>
    </source>
</evidence>